<dbReference type="EMBL" id="PCXO01000005">
    <property type="protein sequence ID" value="PIR41517.1"/>
    <property type="molecule type" value="Genomic_DNA"/>
</dbReference>
<feature type="transmembrane region" description="Helical" evidence="1">
    <location>
        <begin position="106"/>
        <end position="125"/>
    </location>
</feature>
<comment type="caution">
    <text evidence="2">The sequence shown here is derived from an EMBL/GenBank/DDBJ whole genome shotgun (WGS) entry which is preliminary data.</text>
</comment>
<accession>A0A2H0R4T1</accession>
<dbReference type="Proteomes" id="UP000230232">
    <property type="component" value="Unassembled WGS sequence"/>
</dbReference>
<feature type="transmembrane region" description="Helical" evidence="1">
    <location>
        <begin position="137"/>
        <end position="159"/>
    </location>
</feature>
<keyword evidence="1" id="KW-0812">Transmembrane</keyword>
<reference evidence="2 3" key="1">
    <citation type="submission" date="2017-09" db="EMBL/GenBank/DDBJ databases">
        <title>Depth-based differentiation of microbial function through sediment-hosted aquifers and enrichment of novel symbionts in the deep terrestrial subsurface.</title>
        <authorList>
            <person name="Probst A.J."/>
            <person name="Ladd B."/>
            <person name="Jarett J.K."/>
            <person name="Geller-Mcgrath D.E."/>
            <person name="Sieber C.M."/>
            <person name="Emerson J.B."/>
            <person name="Anantharaman K."/>
            <person name="Thomas B.C."/>
            <person name="Malmstrom R."/>
            <person name="Stieglmeier M."/>
            <person name="Klingl A."/>
            <person name="Woyke T."/>
            <person name="Ryan C.M."/>
            <person name="Banfield J.F."/>
        </authorList>
    </citation>
    <scope>NUCLEOTIDE SEQUENCE [LARGE SCALE GENOMIC DNA]</scope>
    <source>
        <strain evidence="2">CG10_big_fil_rev_8_21_14_0_10_46_23</strain>
    </source>
</reference>
<sequence length="202" mass="21921">MSDFIGRFSQWVTGLTNSLGPAIQGGIGSGRQDATLVTTFSGGNSELLIIGFLAFAFFVVGITLGRSRLVVGVLSLYVAAFSERLFPFHNEIQNSFGDLQTYWVRVGVLVIFYILVFIGLSRSAAGARFSLKEASFFSVLVISILQAGFLASLIMAMLPDSVLGTLSPFVIRVFQIEEAQFVWAVIPILSFGFSGRARKAKD</sequence>
<evidence type="ECO:0000313" key="3">
    <source>
        <dbReference type="Proteomes" id="UP000230232"/>
    </source>
</evidence>
<feature type="transmembrane region" description="Helical" evidence="1">
    <location>
        <begin position="69"/>
        <end position="86"/>
    </location>
</feature>
<feature type="transmembrane region" description="Helical" evidence="1">
    <location>
        <begin position="179"/>
        <end position="197"/>
    </location>
</feature>
<protein>
    <submittedName>
        <fullName evidence="2">Uncharacterized protein</fullName>
    </submittedName>
</protein>
<feature type="transmembrane region" description="Helical" evidence="1">
    <location>
        <begin position="47"/>
        <end position="64"/>
    </location>
</feature>
<keyword evidence="1" id="KW-1133">Transmembrane helix</keyword>
<proteinExistence type="predicted"/>
<name>A0A2H0R4T1_9BACT</name>
<keyword evidence="1" id="KW-0472">Membrane</keyword>
<evidence type="ECO:0000313" key="2">
    <source>
        <dbReference type="EMBL" id="PIR41517.1"/>
    </source>
</evidence>
<gene>
    <name evidence="2" type="ORF">COV31_01440</name>
</gene>
<evidence type="ECO:0000256" key="1">
    <source>
        <dbReference type="SAM" id="Phobius"/>
    </source>
</evidence>
<organism evidence="2 3">
    <name type="scientific">Candidatus Yanofskybacteria bacterium CG10_big_fil_rev_8_21_14_0_10_46_23</name>
    <dbReference type="NCBI Taxonomy" id="1975098"/>
    <lineage>
        <taxon>Bacteria</taxon>
        <taxon>Candidatus Yanofskyibacteriota</taxon>
    </lineage>
</organism>
<dbReference type="AlphaFoldDB" id="A0A2H0R4T1"/>